<feature type="repeat" description="PPR" evidence="6">
    <location>
        <begin position="268"/>
        <end position="302"/>
    </location>
</feature>
<accession>F6HAK9</accession>
<feature type="repeat" description="PPR" evidence="6">
    <location>
        <begin position="583"/>
        <end position="617"/>
    </location>
</feature>
<feature type="repeat" description="PPR" evidence="6">
    <location>
        <begin position="338"/>
        <end position="372"/>
    </location>
</feature>
<feature type="repeat" description="PPR" evidence="6">
    <location>
        <begin position="874"/>
        <end position="908"/>
    </location>
</feature>
<organism evidence="8 9">
    <name type="scientific">Vitis vinifera</name>
    <name type="common">Grape</name>
    <dbReference type="NCBI Taxonomy" id="29760"/>
    <lineage>
        <taxon>Eukaryota</taxon>
        <taxon>Viridiplantae</taxon>
        <taxon>Streptophyta</taxon>
        <taxon>Embryophyta</taxon>
        <taxon>Tracheophyta</taxon>
        <taxon>Spermatophyta</taxon>
        <taxon>Magnoliopsida</taxon>
        <taxon>eudicotyledons</taxon>
        <taxon>Gunneridae</taxon>
        <taxon>Pentapetalae</taxon>
        <taxon>rosids</taxon>
        <taxon>Vitales</taxon>
        <taxon>Vitaceae</taxon>
        <taxon>Viteae</taxon>
        <taxon>Vitis</taxon>
    </lineage>
</organism>
<dbReference type="AlphaFoldDB" id="F6HAK9"/>
<evidence type="ECO:0000256" key="2">
    <source>
        <dbReference type="ARBA" id="ARBA00023015"/>
    </source>
</evidence>
<evidence type="ECO:0000313" key="8">
    <source>
        <dbReference type="EMBL" id="CCB49266.1"/>
    </source>
</evidence>
<dbReference type="Proteomes" id="UP000009183">
    <property type="component" value="Chromosome 16"/>
</dbReference>
<evidence type="ECO:0000256" key="1">
    <source>
        <dbReference type="ARBA" id="ARBA00022737"/>
    </source>
</evidence>
<dbReference type="eggNOG" id="KOG4197">
    <property type="taxonomic scope" value="Eukaryota"/>
</dbReference>
<feature type="repeat" description="PPR" evidence="6">
    <location>
        <begin position="373"/>
        <end position="407"/>
    </location>
</feature>
<dbReference type="InParanoid" id="F6HAK9"/>
<feature type="repeat" description="PPR" evidence="6">
    <location>
        <begin position="839"/>
        <end position="873"/>
    </location>
</feature>
<feature type="repeat" description="PPR" evidence="6">
    <location>
        <begin position="513"/>
        <end position="547"/>
    </location>
</feature>
<evidence type="ECO:0000256" key="3">
    <source>
        <dbReference type="ARBA" id="ARBA00023125"/>
    </source>
</evidence>
<feature type="domain" description="PPC" evidence="7">
    <location>
        <begin position="944"/>
        <end position="1086"/>
    </location>
</feature>
<dbReference type="NCBIfam" id="TIGR00756">
    <property type="entry name" value="PPR"/>
    <property type="match status" value="16"/>
</dbReference>
<evidence type="ECO:0000259" key="7">
    <source>
        <dbReference type="PROSITE" id="PS51742"/>
    </source>
</evidence>
<dbReference type="Gene3D" id="1.25.40.10">
    <property type="entry name" value="Tetratricopeptide repeat domain"/>
    <property type="match status" value="8"/>
</dbReference>
<dbReference type="SUPFAM" id="SSF81901">
    <property type="entry name" value="HCP-like"/>
    <property type="match status" value="1"/>
</dbReference>
<feature type="repeat" description="PPR" evidence="6">
    <location>
        <begin position="197"/>
        <end position="231"/>
    </location>
</feature>
<feature type="repeat" description="PPR" evidence="6">
    <location>
        <begin position="127"/>
        <end position="161"/>
    </location>
</feature>
<feature type="repeat" description="PPR" evidence="6">
    <location>
        <begin position="804"/>
        <end position="838"/>
    </location>
</feature>
<evidence type="ECO:0000256" key="4">
    <source>
        <dbReference type="ARBA" id="ARBA00023163"/>
    </source>
</evidence>
<dbReference type="EMBL" id="FN595506">
    <property type="protein sequence ID" value="CCB49266.1"/>
    <property type="molecule type" value="Genomic_DNA"/>
</dbReference>
<evidence type="ECO:0000256" key="6">
    <source>
        <dbReference type="PROSITE-ProRule" id="PRU00708"/>
    </source>
</evidence>
<feature type="repeat" description="PPR" evidence="6">
    <location>
        <begin position="478"/>
        <end position="512"/>
    </location>
</feature>
<reference evidence="9" key="1">
    <citation type="journal article" date="2007" name="Nature">
        <title>The grapevine genome sequence suggests ancestral hexaploidization in major angiosperm phyla.</title>
        <authorList>
            <consortium name="The French-Italian Public Consortium for Grapevine Genome Characterization."/>
            <person name="Jaillon O."/>
            <person name="Aury J.-M."/>
            <person name="Noel B."/>
            <person name="Policriti A."/>
            <person name="Clepet C."/>
            <person name="Casagrande A."/>
            <person name="Choisne N."/>
            <person name="Aubourg S."/>
            <person name="Vitulo N."/>
            <person name="Jubin C."/>
            <person name="Vezzi A."/>
            <person name="Legeai F."/>
            <person name="Hugueney P."/>
            <person name="Dasilva C."/>
            <person name="Horner D."/>
            <person name="Mica E."/>
            <person name="Jublot D."/>
            <person name="Poulain J."/>
            <person name="Bruyere C."/>
            <person name="Billault A."/>
            <person name="Segurens B."/>
            <person name="Gouyvenoux M."/>
            <person name="Ugarte E."/>
            <person name="Cattonaro F."/>
            <person name="Anthouard V."/>
            <person name="Vico V."/>
            <person name="Del Fabbro C."/>
            <person name="Alaux M."/>
            <person name="Di Gaspero G."/>
            <person name="Dumas V."/>
            <person name="Felice N."/>
            <person name="Paillard S."/>
            <person name="Juman I."/>
            <person name="Moroldo M."/>
            <person name="Scalabrin S."/>
            <person name="Canaguier A."/>
            <person name="Le Clainche I."/>
            <person name="Malacrida G."/>
            <person name="Durand E."/>
            <person name="Pesole G."/>
            <person name="Laucou V."/>
            <person name="Chatelet P."/>
            <person name="Merdinoglu D."/>
            <person name="Delledonne M."/>
            <person name="Pezzotti M."/>
            <person name="Lecharny A."/>
            <person name="Scarpelli C."/>
            <person name="Artiguenave F."/>
            <person name="Pe M.E."/>
            <person name="Valle G."/>
            <person name="Morgante M."/>
            <person name="Caboche M."/>
            <person name="Adam-Blondon A.-F."/>
            <person name="Weissenbach J."/>
            <person name="Quetier F."/>
            <person name="Wincker P."/>
        </authorList>
    </citation>
    <scope>NUCLEOTIDE SEQUENCE [LARGE SCALE GENOMIC DNA]</scope>
    <source>
        <strain evidence="9">cv. Pinot noir / PN40024</strain>
    </source>
</reference>
<keyword evidence="3" id="KW-0238">DNA-binding</keyword>
<feature type="repeat" description="PPR" evidence="6">
    <location>
        <begin position="233"/>
        <end position="267"/>
    </location>
</feature>
<protein>
    <recommendedName>
        <fullName evidence="7">PPC domain-containing protein</fullName>
    </recommendedName>
</protein>
<dbReference type="Pfam" id="PF01535">
    <property type="entry name" value="PPR"/>
    <property type="match status" value="5"/>
</dbReference>
<name>F6HAK9_VITVI</name>
<dbReference type="PROSITE" id="PS51742">
    <property type="entry name" value="PPC"/>
    <property type="match status" value="1"/>
</dbReference>
<feature type="repeat" description="PPR" evidence="6">
    <location>
        <begin position="548"/>
        <end position="582"/>
    </location>
</feature>
<dbReference type="Pfam" id="PF03479">
    <property type="entry name" value="PCC"/>
    <property type="match status" value="1"/>
</dbReference>
<dbReference type="GO" id="GO:0003677">
    <property type="term" value="F:DNA binding"/>
    <property type="evidence" value="ECO:0007669"/>
    <property type="project" value="UniProtKB-KW"/>
</dbReference>
<dbReference type="InterPro" id="IPR011990">
    <property type="entry name" value="TPR-like_helical_dom_sf"/>
</dbReference>
<dbReference type="PROSITE" id="PS51375">
    <property type="entry name" value="PPR"/>
    <property type="match status" value="17"/>
</dbReference>
<keyword evidence="1" id="KW-0677">Repeat</keyword>
<dbReference type="Pfam" id="PF13041">
    <property type="entry name" value="PPR_2"/>
    <property type="match status" value="7"/>
</dbReference>
<dbReference type="SMR" id="F6HAK9"/>
<dbReference type="PaxDb" id="29760-VIT_16s0022g01780.t01"/>
<dbReference type="SUPFAM" id="SSF117856">
    <property type="entry name" value="AF0104/ALDC/Ptd012-like"/>
    <property type="match status" value="1"/>
</dbReference>
<feature type="repeat" description="PPR" evidence="6">
    <location>
        <begin position="618"/>
        <end position="652"/>
    </location>
</feature>
<feature type="repeat" description="PPR" evidence="6">
    <location>
        <begin position="653"/>
        <end position="687"/>
    </location>
</feature>
<dbReference type="InterPro" id="IPR002885">
    <property type="entry name" value="PPR_rpt"/>
</dbReference>
<keyword evidence="9" id="KW-1185">Reference proteome</keyword>
<dbReference type="OrthoDB" id="185373at2759"/>
<dbReference type="CDD" id="cd11378">
    <property type="entry name" value="DUF296"/>
    <property type="match status" value="1"/>
</dbReference>
<keyword evidence="5" id="KW-0539">Nucleus</keyword>
<keyword evidence="2" id="KW-0805">Transcription regulation</keyword>
<evidence type="ECO:0000256" key="5">
    <source>
        <dbReference type="ARBA" id="ARBA00023242"/>
    </source>
</evidence>
<dbReference type="GO" id="GO:0003729">
    <property type="term" value="F:mRNA binding"/>
    <property type="evidence" value="ECO:0000318"/>
    <property type="project" value="GO_Central"/>
</dbReference>
<dbReference type="Gene3D" id="3.30.1330.80">
    <property type="entry name" value="Hypothetical protein, similar to alpha- acetolactate decarboxylase, domain 2"/>
    <property type="match status" value="1"/>
</dbReference>
<feature type="repeat" description="PPR" evidence="6">
    <location>
        <begin position="688"/>
        <end position="722"/>
    </location>
</feature>
<dbReference type="PANTHER" id="PTHR45613">
    <property type="entry name" value="PENTATRICOPEPTIDE REPEAT-CONTAINING PROTEIN"/>
    <property type="match status" value="1"/>
</dbReference>
<dbReference type="PANTHER" id="PTHR45613:SF477">
    <property type="entry name" value="PPR DOMAIN PROTEIN"/>
    <property type="match status" value="1"/>
</dbReference>
<proteinExistence type="predicted"/>
<gene>
    <name evidence="8" type="ordered locus">VIT_16s0022g01780</name>
</gene>
<sequence length="1090" mass="122439">MLKKGLKPRRLFFTPKKNLATCSPALDPPPSSAPTTEHHNKLCFTLTDRLIRRGVLSLGQQVVRRMIKQSPSVSDAILAVEFAAARGLELDSCGYGVLLRKLVGSGEHRFAEAVYRDYVIARGIIPDSETLNSMVICYCNLGKLEEAMAHFDRLFEVDSFPCKPACNAMLRELCARERVLEAFDYFVRINDVGILMGLWCFNRLIDGLCDKGHVDEAFYMFDTMRERTGLPATIHLYKTLFYGLCRQERVEEAELFVGEMESEGHFIDKMMYTSLIHGYCRGKKMRTAMRVFLRMLKMGCDPDTYTYNTLIHGFVKLGLFDKGWILHNQMSEWGLQPNVVTYHIMIRRYCEEGKVDCALTLLSSMSSFNLTPSVHSYTVLITALYKENRLVEVEELYKKMLDIGVVPDHVLFFTLMQKQPKGHELHLALKILQAIAKNGCNLDLCLLSTSATHSPTQDVEQEIECLLGEIVRRNFALADVAFGIFISALCAAGKTDAALLFMDKMVSLGCRPLLSTYNSLIKCLFQERLVEDAKSLIDLMQENGIVPDLATYLIMVHEHCNHGDLASAFGLLDQMNERGLKPSVAIYDSIIGCLSRRKRILEAENVFKMMLEAGVDPDAIIYVTMISGYSKNRRAIEARQLFDKMIEHGFQPSSHSYTAVISGLVKENMIDKGCSYLSDMLKDGFVPNTVLYTSLINQFLRKGELEFAFRLVDLMDRNQIECDMITCIALVSGVSRNITPVRRRWYHVKSGSARVREILLHLLHQSFVIPRENNLSFPRGSPRKIKYFALNLMQKIKGSSFMPNLYLYNGIISGFCRANMIQDAYNHFELMQTEGVCPNQVTFTILINGHTRFGEIDHAIGLFNKMNADGLAPDGITYNALIKGLCKAGRLLDALSVSHTMHKRGLFPNKSSYEKLLKCLCASHLGKYLGVKLDTNLPYILQHLWSLVIWGFSFGGNGACVPIFGGLPKSYSKSSWAIFILSANGAILNVNLHQPNSSVGTLTNEGHFEIFPWSGSCMPTESRGQRGDLAGMSISLAGPDGRVLGGGLGGLLGLMALFRFWWEVFCQATSRSKSQTSRELSLYKLLSQLL</sequence>
<dbReference type="HOGENOM" id="CLU_002706_7_2_1"/>
<dbReference type="InterPro" id="IPR005175">
    <property type="entry name" value="PPC_dom"/>
</dbReference>
<evidence type="ECO:0000313" key="9">
    <source>
        <dbReference type="Proteomes" id="UP000009183"/>
    </source>
</evidence>
<dbReference type="FunCoup" id="F6HAK9">
    <property type="interactions" value="373"/>
</dbReference>
<feature type="repeat" description="PPR" evidence="6">
    <location>
        <begin position="303"/>
        <end position="337"/>
    </location>
</feature>
<keyword evidence="4" id="KW-0804">Transcription</keyword>